<accession>A0A9P7QYC0</accession>
<comment type="caution">
    <text evidence="1">The sequence shown here is derived from an EMBL/GenBank/DDBJ whole genome shotgun (WGS) entry which is preliminary data.</text>
</comment>
<evidence type="ECO:0000313" key="2">
    <source>
        <dbReference type="Proteomes" id="UP000699042"/>
    </source>
</evidence>
<proteinExistence type="predicted"/>
<organism evidence="1 2">
    <name type="scientific">Colletotrichum scovillei</name>
    <dbReference type="NCBI Taxonomy" id="1209932"/>
    <lineage>
        <taxon>Eukaryota</taxon>
        <taxon>Fungi</taxon>
        <taxon>Dikarya</taxon>
        <taxon>Ascomycota</taxon>
        <taxon>Pezizomycotina</taxon>
        <taxon>Sordariomycetes</taxon>
        <taxon>Hypocreomycetidae</taxon>
        <taxon>Glomerellales</taxon>
        <taxon>Glomerellaceae</taxon>
        <taxon>Colletotrichum</taxon>
        <taxon>Colletotrichum acutatum species complex</taxon>
    </lineage>
</organism>
<dbReference type="Proteomes" id="UP000699042">
    <property type="component" value="Unassembled WGS sequence"/>
</dbReference>
<dbReference type="EMBL" id="JAESDN010000009">
    <property type="protein sequence ID" value="KAG7045634.1"/>
    <property type="molecule type" value="Genomic_DNA"/>
</dbReference>
<reference evidence="1" key="1">
    <citation type="submission" date="2021-05" db="EMBL/GenBank/DDBJ databases">
        <title>Comparative genomics of three Colletotrichum scovillei strains and genetic complementation revealed genes involved fungal growth and virulence on chili pepper.</title>
        <authorList>
            <person name="Hsieh D.-K."/>
            <person name="Chuang S.-C."/>
            <person name="Chen C.-Y."/>
            <person name="Chao Y.-T."/>
            <person name="Lu M.-Y.J."/>
            <person name="Lee M.-H."/>
            <person name="Shih M.-C."/>
        </authorList>
    </citation>
    <scope>NUCLEOTIDE SEQUENCE</scope>
    <source>
        <strain evidence="1">Coll-153</strain>
    </source>
</reference>
<dbReference type="AlphaFoldDB" id="A0A9P7QYC0"/>
<feature type="non-terminal residue" evidence="1">
    <location>
        <position position="89"/>
    </location>
</feature>
<keyword evidence="2" id="KW-1185">Reference proteome</keyword>
<gene>
    <name evidence="1" type="ORF">JMJ77_009712</name>
</gene>
<name>A0A9P7QYC0_9PEZI</name>
<protein>
    <submittedName>
        <fullName evidence="1">Uncharacterized protein</fullName>
    </submittedName>
</protein>
<evidence type="ECO:0000313" key="1">
    <source>
        <dbReference type="EMBL" id="KAG7045634.1"/>
    </source>
</evidence>
<sequence length="89" mass="10304">MWASSSGISARVRVWETGTRWKVRAWLGSRRKGVQMRLTALRRYGRCSRVEARWEGPQLLNCRGDPDTEACQGARRPSSMRWWGYGCVD</sequence>